<dbReference type="Gene3D" id="3.40.640.10">
    <property type="entry name" value="Type I PLP-dependent aspartate aminotransferase-like (Major domain)"/>
    <property type="match status" value="1"/>
</dbReference>
<evidence type="ECO:0000256" key="1">
    <source>
        <dbReference type="ARBA" id="ARBA00001933"/>
    </source>
</evidence>
<dbReference type="InterPro" id="IPR015422">
    <property type="entry name" value="PyrdxlP-dep_Trfase_small"/>
</dbReference>
<protein>
    <submittedName>
        <fullName evidence="5">8-amino-7-oxononanoate synthase</fullName>
    </submittedName>
</protein>
<evidence type="ECO:0000256" key="3">
    <source>
        <dbReference type="ARBA" id="ARBA00022898"/>
    </source>
</evidence>
<dbReference type="EMBL" id="FNUX01000010">
    <property type="protein sequence ID" value="SEF80717.1"/>
    <property type="molecule type" value="Genomic_DNA"/>
</dbReference>
<dbReference type="InterPro" id="IPR050087">
    <property type="entry name" value="AON_synthase_class-II"/>
</dbReference>
<evidence type="ECO:0000313" key="6">
    <source>
        <dbReference type="Proteomes" id="UP000236753"/>
    </source>
</evidence>
<evidence type="ECO:0000313" key="5">
    <source>
        <dbReference type="EMBL" id="SEF80717.1"/>
    </source>
</evidence>
<evidence type="ECO:0000256" key="2">
    <source>
        <dbReference type="ARBA" id="ARBA00022679"/>
    </source>
</evidence>
<keyword evidence="2" id="KW-0808">Transferase</keyword>
<dbReference type="GO" id="GO:0009102">
    <property type="term" value="P:biotin biosynthetic process"/>
    <property type="evidence" value="ECO:0007669"/>
    <property type="project" value="TreeGrafter"/>
</dbReference>
<dbReference type="PANTHER" id="PTHR13693:SF100">
    <property type="entry name" value="8-AMINO-7-OXONONANOATE SYNTHASE"/>
    <property type="match status" value="1"/>
</dbReference>
<dbReference type="GO" id="GO:0030170">
    <property type="term" value="F:pyridoxal phosphate binding"/>
    <property type="evidence" value="ECO:0007669"/>
    <property type="project" value="InterPro"/>
</dbReference>
<dbReference type="Gene3D" id="3.90.1150.10">
    <property type="entry name" value="Aspartate Aminotransferase, domain 1"/>
    <property type="match status" value="1"/>
</dbReference>
<sequence length="371" mass="40390">MINFTSALYLGLHHPSQFLQPWQQLTLGVPAVLAEPPGAEEVAGKLAQLQGCEQGVLLPSTLHLFWDLFGMLHRQPAVLFLDEGAYAIARWGAEQFRAKGGDIYIFRHHDPEALLAQIKLHAQRKKYPVVIADGFCPVCGHAAPVGDYLEIVRRFGGLLVLDDTQALGILGESPAWHSPYGKGGGGMLRRGGNFGPDIVVGSSLAKGFGVPVAVLASSNKLVKRFKTTSDTRVHGSPPSIAVIHAAAHALKVNEFYGNVLRHRLAQRVAQFRKGLKAIGWDSSGGWFPVQILRGIVGDAAVRMHQYLSREGVQTVLSRPRNNGEARLSFLITARHTIGEIDHCIDILNTLTRIISRAANRSSKPAYSGFIK</sequence>
<reference evidence="5 6" key="1">
    <citation type="submission" date="2016-10" db="EMBL/GenBank/DDBJ databases">
        <authorList>
            <person name="de Groot N.N."/>
        </authorList>
    </citation>
    <scope>NUCLEOTIDE SEQUENCE [LARGE SCALE GENOMIC DNA]</scope>
    <source>
        <strain evidence="5 6">Nm13</strain>
    </source>
</reference>
<dbReference type="InterPro" id="IPR015424">
    <property type="entry name" value="PyrdxlP-dep_Trfase"/>
</dbReference>
<gene>
    <name evidence="5" type="ORF">SAMN05216334_11053</name>
</gene>
<comment type="cofactor">
    <cofactor evidence="1">
        <name>pyridoxal 5'-phosphate</name>
        <dbReference type="ChEBI" id="CHEBI:597326"/>
    </cofactor>
</comment>
<feature type="domain" description="Aminotransferase class I/classII large" evidence="4">
    <location>
        <begin position="94"/>
        <end position="344"/>
    </location>
</feature>
<dbReference type="Pfam" id="PF00155">
    <property type="entry name" value="Aminotran_1_2"/>
    <property type="match status" value="1"/>
</dbReference>
<evidence type="ECO:0000259" key="4">
    <source>
        <dbReference type="Pfam" id="PF00155"/>
    </source>
</evidence>
<accession>A0A1H5V2S1</accession>
<dbReference type="SUPFAM" id="SSF53383">
    <property type="entry name" value="PLP-dependent transferases"/>
    <property type="match status" value="1"/>
</dbReference>
<dbReference type="InterPro" id="IPR004839">
    <property type="entry name" value="Aminotransferase_I/II_large"/>
</dbReference>
<keyword evidence="3" id="KW-0663">Pyridoxal phosphate</keyword>
<organism evidence="5 6">
    <name type="scientific">Nitrosomonas ureae</name>
    <dbReference type="NCBI Taxonomy" id="44577"/>
    <lineage>
        <taxon>Bacteria</taxon>
        <taxon>Pseudomonadati</taxon>
        <taxon>Pseudomonadota</taxon>
        <taxon>Betaproteobacteria</taxon>
        <taxon>Nitrosomonadales</taxon>
        <taxon>Nitrosomonadaceae</taxon>
        <taxon>Nitrosomonas</taxon>
    </lineage>
</organism>
<dbReference type="InterPro" id="IPR015421">
    <property type="entry name" value="PyrdxlP-dep_Trfase_major"/>
</dbReference>
<proteinExistence type="predicted"/>
<name>A0A1H5V2S1_9PROT</name>
<dbReference type="AlphaFoldDB" id="A0A1H5V2S1"/>
<dbReference type="Proteomes" id="UP000236753">
    <property type="component" value="Unassembled WGS sequence"/>
</dbReference>
<dbReference type="PANTHER" id="PTHR13693">
    <property type="entry name" value="CLASS II AMINOTRANSFERASE/8-AMINO-7-OXONONANOATE SYNTHASE"/>
    <property type="match status" value="1"/>
</dbReference>
<dbReference type="GO" id="GO:0008710">
    <property type="term" value="F:8-amino-7-oxononanoate synthase activity"/>
    <property type="evidence" value="ECO:0007669"/>
    <property type="project" value="TreeGrafter"/>
</dbReference>